<dbReference type="Pfam" id="PF08544">
    <property type="entry name" value="GHMP_kinases_C"/>
    <property type="match status" value="1"/>
</dbReference>
<comment type="similarity">
    <text evidence="1 10">Belongs to the GHMP kinase family. IspE subfamily.</text>
</comment>
<accession>A0A3N1KZC3</accession>
<dbReference type="InterPro" id="IPR036554">
    <property type="entry name" value="GHMP_kinase_C_sf"/>
</dbReference>
<comment type="pathway">
    <text evidence="10">Isoprenoid biosynthesis; isopentenyl diphosphate biosynthesis via DXP pathway; isopentenyl diphosphate from 1-deoxy-D-xylulose 5-phosphate: step 3/6.</text>
</comment>
<evidence type="ECO:0000313" key="14">
    <source>
        <dbReference type="Proteomes" id="UP000278222"/>
    </source>
</evidence>
<dbReference type="UniPathway" id="UPA00056">
    <property type="reaction ID" value="UER00094"/>
</dbReference>
<evidence type="ECO:0000256" key="4">
    <source>
        <dbReference type="ARBA" id="ARBA00022679"/>
    </source>
</evidence>
<evidence type="ECO:0000256" key="2">
    <source>
        <dbReference type="ARBA" id="ARBA00012052"/>
    </source>
</evidence>
<evidence type="ECO:0000256" key="5">
    <source>
        <dbReference type="ARBA" id="ARBA00022741"/>
    </source>
</evidence>
<evidence type="ECO:0000259" key="11">
    <source>
        <dbReference type="Pfam" id="PF00288"/>
    </source>
</evidence>
<dbReference type="GO" id="GO:0005524">
    <property type="term" value="F:ATP binding"/>
    <property type="evidence" value="ECO:0007669"/>
    <property type="project" value="UniProtKB-UniRule"/>
</dbReference>
<dbReference type="RefSeq" id="WP_123691835.1">
    <property type="nucleotide sequence ID" value="NZ_AP019700.1"/>
</dbReference>
<evidence type="ECO:0000256" key="1">
    <source>
        <dbReference type="ARBA" id="ARBA00009684"/>
    </source>
</evidence>
<evidence type="ECO:0000256" key="8">
    <source>
        <dbReference type="ARBA" id="ARBA00023229"/>
    </source>
</evidence>
<dbReference type="PIRSF" id="PIRSF010376">
    <property type="entry name" value="IspE"/>
    <property type="match status" value="1"/>
</dbReference>
<keyword evidence="4 10" id="KW-0808">Transferase</keyword>
<dbReference type="NCBIfam" id="TIGR00154">
    <property type="entry name" value="ispE"/>
    <property type="match status" value="1"/>
</dbReference>
<evidence type="ECO:0000256" key="10">
    <source>
        <dbReference type="HAMAP-Rule" id="MF_00061"/>
    </source>
</evidence>
<dbReference type="EMBL" id="RJKX01000015">
    <property type="protein sequence ID" value="ROP84139.1"/>
    <property type="molecule type" value="Genomic_DNA"/>
</dbReference>
<keyword evidence="8 10" id="KW-0414">Isoprene biosynthesis</keyword>
<dbReference type="GO" id="GO:0016114">
    <property type="term" value="P:terpenoid biosynthetic process"/>
    <property type="evidence" value="ECO:0007669"/>
    <property type="project" value="UniProtKB-UniRule"/>
</dbReference>
<dbReference type="PANTHER" id="PTHR43527">
    <property type="entry name" value="4-DIPHOSPHOCYTIDYL-2-C-METHYL-D-ERYTHRITOL KINASE, CHLOROPLASTIC"/>
    <property type="match status" value="1"/>
</dbReference>
<dbReference type="AlphaFoldDB" id="A0A3N1KZC3"/>
<dbReference type="EC" id="2.7.1.148" evidence="2 10"/>
<keyword evidence="7 10" id="KW-0067">ATP-binding</keyword>
<dbReference type="GO" id="GO:0050515">
    <property type="term" value="F:4-(cytidine 5'-diphospho)-2-C-methyl-D-erythritol kinase activity"/>
    <property type="evidence" value="ECO:0007669"/>
    <property type="project" value="UniProtKB-UniRule"/>
</dbReference>
<name>A0A3N1KZC3_9PROT</name>
<comment type="catalytic activity">
    <reaction evidence="10">
        <text>4-CDP-2-C-methyl-D-erythritol + ATP = 4-CDP-2-C-methyl-D-erythritol 2-phosphate + ADP + H(+)</text>
        <dbReference type="Rhea" id="RHEA:18437"/>
        <dbReference type="ChEBI" id="CHEBI:15378"/>
        <dbReference type="ChEBI" id="CHEBI:30616"/>
        <dbReference type="ChEBI" id="CHEBI:57823"/>
        <dbReference type="ChEBI" id="CHEBI:57919"/>
        <dbReference type="ChEBI" id="CHEBI:456216"/>
        <dbReference type="EC" id="2.7.1.148"/>
    </reaction>
</comment>
<keyword evidence="14" id="KW-1185">Reference proteome</keyword>
<proteinExistence type="inferred from homology"/>
<feature type="active site" evidence="10">
    <location>
        <position position="18"/>
    </location>
</feature>
<feature type="domain" description="GHMP kinase N-terminal" evidence="11">
    <location>
        <begin position="75"/>
        <end position="151"/>
    </location>
</feature>
<dbReference type="SUPFAM" id="SSF55060">
    <property type="entry name" value="GHMP Kinase, C-terminal domain"/>
    <property type="match status" value="1"/>
</dbReference>
<feature type="domain" description="GHMP kinase C-terminal" evidence="12">
    <location>
        <begin position="201"/>
        <end position="278"/>
    </location>
</feature>
<dbReference type="InterPro" id="IPR006204">
    <property type="entry name" value="GHMP_kinase_N_dom"/>
</dbReference>
<feature type="active site" evidence="10">
    <location>
        <position position="144"/>
    </location>
</feature>
<dbReference type="Proteomes" id="UP000278222">
    <property type="component" value="Unassembled WGS sequence"/>
</dbReference>
<evidence type="ECO:0000256" key="9">
    <source>
        <dbReference type="ARBA" id="ARBA00032554"/>
    </source>
</evidence>
<evidence type="ECO:0000256" key="3">
    <source>
        <dbReference type="ARBA" id="ARBA00017473"/>
    </source>
</evidence>
<dbReference type="SUPFAM" id="SSF54211">
    <property type="entry name" value="Ribosomal protein S5 domain 2-like"/>
    <property type="match status" value="1"/>
</dbReference>
<dbReference type="Gene3D" id="3.30.230.10">
    <property type="match status" value="1"/>
</dbReference>
<evidence type="ECO:0000256" key="7">
    <source>
        <dbReference type="ARBA" id="ARBA00022840"/>
    </source>
</evidence>
<comment type="caution">
    <text evidence="13">The sequence shown here is derived from an EMBL/GenBank/DDBJ whole genome shotgun (WGS) entry which is preliminary data.</text>
</comment>
<dbReference type="PANTHER" id="PTHR43527:SF2">
    <property type="entry name" value="4-DIPHOSPHOCYTIDYL-2-C-METHYL-D-ERYTHRITOL KINASE, CHLOROPLASTIC"/>
    <property type="match status" value="1"/>
</dbReference>
<reference evidence="13 14" key="1">
    <citation type="submission" date="2018-11" db="EMBL/GenBank/DDBJ databases">
        <title>Genomic Encyclopedia of Type Strains, Phase IV (KMG-IV): sequencing the most valuable type-strain genomes for metagenomic binning, comparative biology and taxonomic classification.</title>
        <authorList>
            <person name="Goeker M."/>
        </authorList>
    </citation>
    <scope>NUCLEOTIDE SEQUENCE [LARGE SCALE GENOMIC DNA]</scope>
    <source>
        <strain evidence="13 14">DSM 5900</strain>
    </source>
</reference>
<gene>
    <name evidence="10" type="primary">ispE</name>
    <name evidence="13" type="ORF">EDC65_3487</name>
</gene>
<organism evidence="13 14">
    <name type="scientific">Stella humosa</name>
    <dbReference type="NCBI Taxonomy" id="94"/>
    <lineage>
        <taxon>Bacteria</taxon>
        <taxon>Pseudomonadati</taxon>
        <taxon>Pseudomonadota</taxon>
        <taxon>Alphaproteobacteria</taxon>
        <taxon>Rhodospirillales</taxon>
        <taxon>Stellaceae</taxon>
        <taxon>Stella</taxon>
    </lineage>
</organism>
<feature type="binding site" evidence="10">
    <location>
        <begin position="103"/>
        <end position="113"/>
    </location>
    <ligand>
        <name>ATP</name>
        <dbReference type="ChEBI" id="CHEBI:30616"/>
    </ligand>
</feature>
<evidence type="ECO:0000313" key="13">
    <source>
        <dbReference type="EMBL" id="ROP84139.1"/>
    </source>
</evidence>
<dbReference type="GO" id="GO:0019288">
    <property type="term" value="P:isopentenyl diphosphate biosynthetic process, methylerythritol 4-phosphate pathway"/>
    <property type="evidence" value="ECO:0007669"/>
    <property type="project" value="UniProtKB-UniRule"/>
</dbReference>
<dbReference type="InterPro" id="IPR014721">
    <property type="entry name" value="Ribsml_uS5_D2-typ_fold_subgr"/>
</dbReference>
<keyword evidence="5 10" id="KW-0547">Nucleotide-binding</keyword>
<evidence type="ECO:0000256" key="6">
    <source>
        <dbReference type="ARBA" id="ARBA00022777"/>
    </source>
</evidence>
<dbReference type="Gene3D" id="3.30.70.890">
    <property type="entry name" value="GHMP kinase, C-terminal domain"/>
    <property type="match status" value="1"/>
</dbReference>
<dbReference type="OrthoDB" id="9809438at2"/>
<evidence type="ECO:0000259" key="12">
    <source>
        <dbReference type="Pfam" id="PF08544"/>
    </source>
</evidence>
<dbReference type="InterPro" id="IPR004424">
    <property type="entry name" value="IspE"/>
</dbReference>
<dbReference type="NCBIfam" id="NF011202">
    <property type="entry name" value="PRK14608.1"/>
    <property type="match status" value="1"/>
</dbReference>
<dbReference type="InterPro" id="IPR020568">
    <property type="entry name" value="Ribosomal_Su5_D2-typ_SF"/>
</dbReference>
<comment type="function">
    <text evidence="10">Catalyzes the phosphorylation of the position 2 hydroxy group of 4-diphosphocytidyl-2C-methyl-D-erythritol.</text>
</comment>
<protein>
    <recommendedName>
        <fullName evidence="3 10">4-diphosphocytidyl-2-C-methyl-D-erythritol kinase</fullName>
        <shortName evidence="10">CMK</shortName>
        <ecNumber evidence="2 10">2.7.1.148</ecNumber>
    </recommendedName>
    <alternativeName>
        <fullName evidence="9 10">4-(cytidine-5'-diphospho)-2-C-methyl-D-erythritol kinase</fullName>
    </alternativeName>
</protein>
<dbReference type="InterPro" id="IPR013750">
    <property type="entry name" value="GHMP_kinase_C_dom"/>
</dbReference>
<keyword evidence="6 10" id="KW-0418">Kinase</keyword>
<sequence length="290" mass="30429">MAADVRRPRTVREAAPAKVNLFLHLVGRRPDGYHLLDGLVAFTAFGDRVEVTPADDLSIAVDGPFAAQVPADGSNLALKAAVALRDLGPSGEGAHIRLEKRVPVAAGLGGGSGDAAAVLRALTRLWRWPRDHDLHDLAASLGADVPMCLAGMPARIAGIGDRLSPCASFPSLPILLVNPGVPLGTPEVFRARKGDWRPALPAFATDDADGLLAALADTRNDLTDSARVLAPSVGTVLERLTAAPGCRLARMSGSGATCFGLFPDAGDATRAARRLRREQPGWWVAATRLR</sequence>
<dbReference type="Pfam" id="PF00288">
    <property type="entry name" value="GHMP_kinases_N"/>
    <property type="match status" value="1"/>
</dbReference>
<dbReference type="HAMAP" id="MF_00061">
    <property type="entry name" value="IspE"/>
    <property type="match status" value="1"/>
</dbReference>